<dbReference type="InterPro" id="IPR024083">
    <property type="entry name" value="Fumarase/histidase_N"/>
</dbReference>
<protein>
    <submittedName>
        <fullName evidence="2">Fumarate hydratase 1, mitochondrial</fullName>
    </submittedName>
</protein>
<accession>A0A8S0PZM5</accession>
<dbReference type="OrthoDB" id="5416559at2759"/>
<dbReference type="GO" id="GO:0004333">
    <property type="term" value="F:fumarate hydratase activity"/>
    <property type="evidence" value="ECO:0007669"/>
    <property type="project" value="InterPro"/>
</dbReference>
<dbReference type="GO" id="GO:0006108">
    <property type="term" value="P:malate metabolic process"/>
    <property type="evidence" value="ECO:0007669"/>
    <property type="project" value="TreeGrafter"/>
</dbReference>
<evidence type="ECO:0000313" key="3">
    <source>
        <dbReference type="Proteomes" id="UP000594638"/>
    </source>
</evidence>
<dbReference type="PANTHER" id="PTHR11444:SF1">
    <property type="entry name" value="FUMARATE HYDRATASE, MITOCHONDRIAL"/>
    <property type="match status" value="1"/>
</dbReference>
<dbReference type="PANTHER" id="PTHR11444">
    <property type="entry name" value="ASPARTATEAMMONIA/ARGININOSUCCINATE/ADENYLOSUCCINATE LYASE"/>
    <property type="match status" value="1"/>
</dbReference>
<dbReference type="InterPro" id="IPR022761">
    <property type="entry name" value="Fumarate_lyase_N"/>
</dbReference>
<feature type="domain" description="Fumarate lyase N-terminal" evidence="1">
    <location>
        <begin position="33"/>
        <end position="103"/>
    </location>
</feature>
<dbReference type="InterPro" id="IPR008948">
    <property type="entry name" value="L-Aspartase-like"/>
</dbReference>
<dbReference type="Proteomes" id="UP000594638">
    <property type="component" value="Unassembled WGS sequence"/>
</dbReference>
<dbReference type="SUPFAM" id="SSF48557">
    <property type="entry name" value="L-aspartase-like"/>
    <property type="match status" value="1"/>
</dbReference>
<reference evidence="2 3" key="1">
    <citation type="submission" date="2019-12" db="EMBL/GenBank/DDBJ databases">
        <authorList>
            <person name="Alioto T."/>
            <person name="Alioto T."/>
            <person name="Gomez Garrido J."/>
        </authorList>
    </citation>
    <scope>NUCLEOTIDE SEQUENCE [LARGE SCALE GENOMIC DNA]</scope>
</reference>
<dbReference type="Gene3D" id="1.10.275.10">
    <property type="entry name" value="Fumarase/aspartase (N-terminal domain)"/>
    <property type="match status" value="1"/>
</dbReference>
<gene>
    <name evidence="2" type="ORF">OLEA9_A083667</name>
</gene>
<dbReference type="GO" id="GO:0006106">
    <property type="term" value="P:fumarate metabolic process"/>
    <property type="evidence" value="ECO:0007669"/>
    <property type="project" value="InterPro"/>
</dbReference>
<dbReference type="AlphaFoldDB" id="A0A8S0PZM5"/>
<dbReference type="Gramene" id="OE9A083667T1">
    <property type="protein sequence ID" value="OE9A083667C1"/>
    <property type="gene ID" value="OE9A083667"/>
</dbReference>
<dbReference type="EMBL" id="CACTIH010000314">
    <property type="protein sequence ID" value="CAA2959277.1"/>
    <property type="molecule type" value="Genomic_DNA"/>
</dbReference>
<sequence length="171" mass="19279">MALFIASRQVSSGSRTTSFLAESLRSTAASFRRLWGAQTQRSLQNFDIGGERERMPEPIIRAFGILKRCAAKVNMEYGLNPSIGKAIMQAAQEVAEGKLNDHFCWWSCKLVIARRLKFWVTSLVKSNAYCSRHGNKFKISTKIETVTYHPTLDLVNSKTLLKLNSVDIPPR</sequence>
<dbReference type="GO" id="GO:0006099">
    <property type="term" value="P:tricarboxylic acid cycle"/>
    <property type="evidence" value="ECO:0007669"/>
    <property type="project" value="TreeGrafter"/>
</dbReference>
<keyword evidence="3" id="KW-1185">Reference proteome</keyword>
<organism evidence="2 3">
    <name type="scientific">Olea europaea subsp. europaea</name>
    <dbReference type="NCBI Taxonomy" id="158383"/>
    <lineage>
        <taxon>Eukaryota</taxon>
        <taxon>Viridiplantae</taxon>
        <taxon>Streptophyta</taxon>
        <taxon>Embryophyta</taxon>
        <taxon>Tracheophyta</taxon>
        <taxon>Spermatophyta</taxon>
        <taxon>Magnoliopsida</taxon>
        <taxon>eudicotyledons</taxon>
        <taxon>Gunneridae</taxon>
        <taxon>Pentapetalae</taxon>
        <taxon>asterids</taxon>
        <taxon>lamiids</taxon>
        <taxon>Lamiales</taxon>
        <taxon>Oleaceae</taxon>
        <taxon>Oleeae</taxon>
        <taxon>Olea</taxon>
    </lineage>
</organism>
<proteinExistence type="predicted"/>
<dbReference type="GO" id="GO:0005739">
    <property type="term" value="C:mitochondrion"/>
    <property type="evidence" value="ECO:0007669"/>
    <property type="project" value="TreeGrafter"/>
</dbReference>
<evidence type="ECO:0000313" key="2">
    <source>
        <dbReference type="EMBL" id="CAA2959277.1"/>
    </source>
</evidence>
<dbReference type="Pfam" id="PF00206">
    <property type="entry name" value="Lyase_1"/>
    <property type="match status" value="1"/>
</dbReference>
<dbReference type="InterPro" id="IPR005677">
    <property type="entry name" value="Fum_hydII"/>
</dbReference>
<name>A0A8S0PZM5_OLEEU</name>
<comment type="caution">
    <text evidence="2">The sequence shown here is derived from an EMBL/GenBank/DDBJ whole genome shotgun (WGS) entry which is preliminary data.</text>
</comment>
<evidence type="ECO:0000259" key="1">
    <source>
        <dbReference type="Pfam" id="PF00206"/>
    </source>
</evidence>